<evidence type="ECO:0000256" key="6">
    <source>
        <dbReference type="SAM" id="SignalP"/>
    </source>
</evidence>
<dbReference type="Gene3D" id="3.10.50.40">
    <property type="match status" value="1"/>
</dbReference>
<dbReference type="Pfam" id="PF00639">
    <property type="entry name" value="Rotamase"/>
    <property type="match status" value="1"/>
</dbReference>
<dbReference type="InterPro" id="IPR050280">
    <property type="entry name" value="OMP_Chaperone_SurA"/>
</dbReference>
<comment type="caution">
    <text evidence="8">The sequence shown here is derived from an EMBL/GenBank/DDBJ whole genome shotgun (WGS) entry which is preliminary data.</text>
</comment>
<dbReference type="PROSITE" id="PS50198">
    <property type="entry name" value="PPIC_PPIASE_2"/>
    <property type="match status" value="1"/>
</dbReference>
<dbReference type="InterPro" id="IPR027304">
    <property type="entry name" value="Trigger_fact/SurA_dom_sf"/>
</dbReference>
<dbReference type="EMBL" id="JACIJR010000002">
    <property type="protein sequence ID" value="MBB5728574.1"/>
    <property type="molecule type" value="Genomic_DNA"/>
</dbReference>
<dbReference type="SUPFAM" id="SSF109998">
    <property type="entry name" value="Triger factor/SurA peptide-binding domain-like"/>
    <property type="match status" value="1"/>
</dbReference>
<dbReference type="Pfam" id="PF13624">
    <property type="entry name" value="SurA_N_3"/>
    <property type="match status" value="1"/>
</dbReference>
<feature type="signal peptide" evidence="6">
    <location>
        <begin position="1"/>
        <end position="27"/>
    </location>
</feature>
<feature type="chain" id="PRO_5031539953" description="Parvulin-like PPIase" evidence="6">
    <location>
        <begin position="28"/>
        <end position="450"/>
    </location>
</feature>
<dbReference type="RefSeq" id="WP_375781489.1">
    <property type="nucleotide sequence ID" value="NZ_JACIJR010000002.1"/>
</dbReference>
<proteinExistence type="predicted"/>
<dbReference type="Gene3D" id="1.10.4030.10">
    <property type="entry name" value="Porin chaperone SurA, peptide-binding domain"/>
    <property type="match status" value="1"/>
</dbReference>
<organism evidence="8 9">
    <name type="scientific">Sphingomonas prati</name>
    <dbReference type="NCBI Taxonomy" id="1843237"/>
    <lineage>
        <taxon>Bacteria</taxon>
        <taxon>Pseudomonadati</taxon>
        <taxon>Pseudomonadota</taxon>
        <taxon>Alphaproteobacteria</taxon>
        <taxon>Sphingomonadales</taxon>
        <taxon>Sphingomonadaceae</taxon>
        <taxon>Sphingomonas</taxon>
    </lineage>
</organism>
<evidence type="ECO:0000256" key="3">
    <source>
        <dbReference type="ARBA" id="ARBA00030642"/>
    </source>
</evidence>
<keyword evidence="2 6" id="KW-0732">Signal</keyword>
<feature type="domain" description="PpiC" evidence="7">
    <location>
        <begin position="201"/>
        <end position="298"/>
    </location>
</feature>
<dbReference type="PANTHER" id="PTHR47637">
    <property type="entry name" value="CHAPERONE SURA"/>
    <property type="match status" value="1"/>
</dbReference>
<keyword evidence="9" id="KW-1185">Reference proteome</keyword>
<keyword evidence="5" id="KW-0697">Rotamase</keyword>
<reference evidence="8 9" key="1">
    <citation type="submission" date="2020-08" db="EMBL/GenBank/DDBJ databases">
        <title>Genomic Encyclopedia of Type Strains, Phase IV (KMG-IV): sequencing the most valuable type-strain genomes for metagenomic binning, comparative biology and taxonomic classification.</title>
        <authorList>
            <person name="Goeker M."/>
        </authorList>
    </citation>
    <scope>NUCLEOTIDE SEQUENCE [LARGE SCALE GENOMIC DNA]</scope>
    <source>
        <strain evidence="8 9">DSM 103336</strain>
    </source>
</reference>
<evidence type="ECO:0000259" key="7">
    <source>
        <dbReference type="PROSITE" id="PS50198"/>
    </source>
</evidence>
<evidence type="ECO:0000313" key="8">
    <source>
        <dbReference type="EMBL" id="MBB5728574.1"/>
    </source>
</evidence>
<dbReference type="AlphaFoldDB" id="A0A7W9BRG1"/>
<sequence length="450" mass="48109">MGALRRHRVGRAALLAAGLGFGAVALAQTVDDSVGPAVQSMNLPNDLTVFGKVDPNVRKATAIVNGTIITQTDIEQRLALVLAANGGKVEGEERERLKLQVLRNLIDETLQIQEAKARDIVITPPEIQQTYTRVAGNFKRTPATFGAFLREQGSSEASIKRQIEGELAWRRLLSRRIEPFVNVGDDEVAAVMARINANKGAEEFRIGEIFLSSTPETSAATLANANRIVEQVRKGGSFLAYARQFSEASTAAVGGDLGWVRAEQLPPELATVAQTMQPGSVSVPIAVPGGYSIIAVVDRRTGGGVDARDAVLALKQVSIKFPAGVTREQVAPDVAKFGAAMKTVRGCGSVEAIAKTLGAEVVDNDQIPVRGLPAALQQMMLDLQIGQASPPFGSVEDGVRSLVLCGRDEAKAAAGPDAATIQSQLEEERVNRSARRYLRDLRRDAVVDYR</sequence>
<evidence type="ECO:0000256" key="1">
    <source>
        <dbReference type="ARBA" id="ARBA00018370"/>
    </source>
</evidence>
<dbReference type="SUPFAM" id="SSF54534">
    <property type="entry name" value="FKBP-like"/>
    <property type="match status" value="2"/>
</dbReference>
<dbReference type="PANTHER" id="PTHR47637:SF1">
    <property type="entry name" value="CHAPERONE SURA"/>
    <property type="match status" value="1"/>
</dbReference>
<evidence type="ECO:0000256" key="4">
    <source>
        <dbReference type="ARBA" id="ARBA00031484"/>
    </source>
</evidence>
<dbReference type="InterPro" id="IPR046357">
    <property type="entry name" value="PPIase_dom_sf"/>
</dbReference>
<evidence type="ECO:0000313" key="9">
    <source>
        <dbReference type="Proteomes" id="UP000546701"/>
    </source>
</evidence>
<name>A0A7W9BRG1_9SPHN</name>
<gene>
    <name evidence="8" type="ORF">FHS99_001044</name>
</gene>
<keyword evidence="5 8" id="KW-0413">Isomerase</keyword>
<dbReference type="InterPro" id="IPR000297">
    <property type="entry name" value="PPIase_PpiC"/>
</dbReference>
<accession>A0A7W9BRG1</accession>
<dbReference type="Proteomes" id="UP000546701">
    <property type="component" value="Unassembled WGS sequence"/>
</dbReference>
<evidence type="ECO:0000256" key="2">
    <source>
        <dbReference type="ARBA" id="ARBA00022729"/>
    </source>
</evidence>
<dbReference type="GO" id="GO:0003755">
    <property type="term" value="F:peptidyl-prolyl cis-trans isomerase activity"/>
    <property type="evidence" value="ECO:0007669"/>
    <property type="project" value="UniProtKB-KW"/>
</dbReference>
<evidence type="ECO:0000256" key="5">
    <source>
        <dbReference type="PROSITE-ProRule" id="PRU00278"/>
    </source>
</evidence>
<protein>
    <recommendedName>
        <fullName evidence="1">Parvulin-like PPIase</fullName>
    </recommendedName>
    <alternativeName>
        <fullName evidence="3">Peptidyl-prolyl cis-trans isomerase plp</fullName>
    </alternativeName>
    <alternativeName>
        <fullName evidence="4">Rotamase plp</fullName>
    </alternativeName>
</protein>